<name>A0A8J8MMN0_9FIRM</name>
<evidence type="ECO:0000313" key="4">
    <source>
        <dbReference type="Proteomes" id="UP000683246"/>
    </source>
</evidence>
<evidence type="ECO:0000256" key="2">
    <source>
        <dbReference type="SAM" id="SignalP"/>
    </source>
</evidence>
<feature type="chain" id="PRO_5039634685" description="Lipoprotein" evidence="2">
    <location>
        <begin position="22"/>
        <end position="348"/>
    </location>
</feature>
<protein>
    <recommendedName>
        <fullName evidence="5">Lipoprotein</fullName>
    </recommendedName>
</protein>
<sequence>MKKMCSCIVVLSMLLTGCTGLVDKEAVSNAIDEGDGSNKADTSNTQEASNHDSQQLDEKAGSTLDNVLPDTIGYGWRYYGSVEYGRSESIVDVKQLDHEKHIIVQGAIDDMSGGESSRDYSFTKTYKIVEDGIKLNHQDSSGETEFYWIKEPIEVGNTWEHPWYEDSTGKSEIVKADEQNIVVRTERVEPNPLQSYNITESVMTITRGIGIMKEELVMEGFDFSAGLDSYGEHIFDWLGYYEFESNDDQSGYVTIYKMNKNEIAFDLFSMKGVEFENETGMQKIGKIEGNRAVFKEEIPLGDGSKSTYTVQVVLEKIGDTIQVTTDNVTPDYSGSDLIIDGIYKKVSP</sequence>
<keyword evidence="4" id="KW-1185">Reference proteome</keyword>
<accession>A0A8J8MMN0</accession>
<reference evidence="3" key="1">
    <citation type="submission" date="2020-07" db="EMBL/GenBank/DDBJ databases">
        <title>Vallitalea pronyensis genome.</title>
        <authorList>
            <person name="Postec A."/>
        </authorList>
    </citation>
    <scope>NUCLEOTIDE SEQUENCE</scope>
    <source>
        <strain evidence="3">FatNI3</strain>
    </source>
</reference>
<keyword evidence="2" id="KW-0732">Signal</keyword>
<organism evidence="3 4">
    <name type="scientific">Vallitalea pronyensis</name>
    <dbReference type="NCBI Taxonomy" id="1348613"/>
    <lineage>
        <taxon>Bacteria</taxon>
        <taxon>Bacillati</taxon>
        <taxon>Bacillota</taxon>
        <taxon>Clostridia</taxon>
        <taxon>Lachnospirales</taxon>
        <taxon>Vallitaleaceae</taxon>
        <taxon>Vallitalea</taxon>
    </lineage>
</organism>
<evidence type="ECO:0000256" key="1">
    <source>
        <dbReference type="SAM" id="MobiDB-lite"/>
    </source>
</evidence>
<feature type="region of interest" description="Disordered" evidence="1">
    <location>
        <begin position="31"/>
        <end position="57"/>
    </location>
</feature>
<proteinExistence type="predicted"/>
<evidence type="ECO:0008006" key="5">
    <source>
        <dbReference type="Google" id="ProtNLM"/>
    </source>
</evidence>
<dbReference type="EMBL" id="CP058649">
    <property type="protein sequence ID" value="QUI24276.1"/>
    <property type="molecule type" value="Genomic_DNA"/>
</dbReference>
<dbReference type="Proteomes" id="UP000683246">
    <property type="component" value="Chromosome"/>
</dbReference>
<dbReference type="RefSeq" id="WP_212694970.1">
    <property type="nucleotide sequence ID" value="NZ_CP058649.1"/>
</dbReference>
<feature type="signal peptide" evidence="2">
    <location>
        <begin position="1"/>
        <end position="21"/>
    </location>
</feature>
<evidence type="ECO:0000313" key="3">
    <source>
        <dbReference type="EMBL" id="QUI24276.1"/>
    </source>
</evidence>
<dbReference type="KEGG" id="vpy:HZI73_19120"/>
<dbReference type="AlphaFoldDB" id="A0A8J8MMN0"/>
<feature type="compositionally biased region" description="Polar residues" evidence="1">
    <location>
        <begin position="39"/>
        <end position="53"/>
    </location>
</feature>
<dbReference type="PROSITE" id="PS51257">
    <property type="entry name" value="PROKAR_LIPOPROTEIN"/>
    <property type="match status" value="1"/>
</dbReference>
<gene>
    <name evidence="3" type="ORF">HZI73_19120</name>
</gene>